<dbReference type="InterPro" id="IPR011004">
    <property type="entry name" value="Trimer_LpxA-like_sf"/>
</dbReference>
<keyword evidence="2" id="KW-0441">Lipid A biosynthesis</keyword>
<dbReference type="PANTHER" id="PTHR43480">
    <property type="entry name" value="ACYL-[ACYL-CARRIER-PROTEIN]--UDP-N-ACETYLGLUCOSAMINE O-ACYLTRANSFERASE"/>
    <property type="match status" value="1"/>
</dbReference>
<keyword evidence="5" id="KW-0012">Acyltransferase</keyword>
<dbReference type="HAMAP" id="MF_00387">
    <property type="entry name" value="LpxA"/>
    <property type="match status" value="1"/>
</dbReference>
<protein>
    <recommendedName>
        <fullName evidence="6">UDP N-acetylglucosamine O-acyltransferase C-terminal domain-containing protein</fullName>
    </recommendedName>
</protein>
<evidence type="ECO:0000256" key="3">
    <source>
        <dbReference type="ARBA" id="ARBA00022679"/>
    </source>
</evidence>
<name>A0A382DQH6_9ZZZZ</name>
<dbReference type="NCBIfam" id="NF003657">
    <property type="entry name" value="PRK05289.1"/>
    <property type="match status" value="1"/>
</dbReference>
<keyword evidence="4" id="KW-0443">Lipid metabolism</keyword>
<dbReference type="GO" id="GO:0008780">
    <property type="term" value="F:acyl-[acyl-carrier-protein]-UDP-N-acetylglucosamine O-acyltransferase activity"/>
    <property type="evidence" value="ECO:0007669"/>
    <property type="project" value="InterPro"/>
</dbReference>
<evidence type="ECO:0000256" key="4">
    <source>
        <dbReference type="ARBA" id="ARBA00023098"/>
    </source>
</evidence>
<organism evidence="7">
    <name type="scientific">marine metagenome</name>
    <dbReference type="NCBI Taxonomy" id="408172"/>
    <lineage>
        <taxon>unclassified sequences</taxon>
        <taxon>metagenomes</taxon>
        <taxon>ecological metagenomes</taxon>
    </lineage>
</organism>
<dbReference type="Gene3D" id="1.20.1180.10">
    <property type="entry name" value="Udp N-acetylglucosamine O-acyltransferase, C-terminal domain"/>
    <property type="match status" value="1"/>
</dbReference>
<dbReference type="NCBIfam" id="TIGR01852">
    <property type="entry name" value="lipid_A_lpxA"/>
    <property type="match status" value="1"/>
</dbReference>
<dbReference type="CDD" id="cd03351">
    <property type="entry name" value="LbH_UDP-GlcNAc_AT"/>
    <property type="match status" value="1"/>
</dbReference>
<dbReference type="InterPro" id="IPR037157">
    <property type="entry name" value="Acetyltransf_C_sf"/>
</dbReference>
<gene>
    <name evidence="7" type="ORF">METZ01_LOCUS193564</name>
</gene>
<dbReference type="EMBL" id="UINC01040605">
    <property type="protein sequence ID" value="SVB40710.1"/>
    <property type="molecule type" value="Genomic_DNA"/>
</dbReference>
<dbReference type="GO" id="GO:0016020">
    <property type="term" value="C:membrane"/>
    <property type="evidence" value="ECO:0007669"/>
    <property type="project" value="GOC"/>
</dbReference>
<evidence type="ECO:0000256" key="1">
    <source>
        <dbReference type="ARBA" id="ARBA00022516"/>
    </source>
</evidence>
<dbReference type="Gene3D" id="2.160.10.10">
    <property type="entry name" value="Hexapeptide repeat proteins"/>
    <property type="match status" value="1"/>
</dbReference>
<sequence length="256" mass="28112">MIHPTALVDGDAQVHGEANIGPYTIIGPNVEVGRGTCIESHVVIKGPTSIGEDNHIFQFASIGDDPQDKKYDGKTTTLELGDRNTIREYCTINRGTAQDRGATQLGSDNWLMAYAHVAHDCVVGNNTVFANNASIAGHVHIGDWVILGGFTAVHQFCHIGIHAMTSMFTYVTKDLPAYVTVSGRPAVPRGVNSEGLKRRGFTKKKIQNIRNAYRTVYREGLRLEEALEVLENEASQHSELVPFVESLHYSDRGLVR</sequence>
<accession>A0A382DQH6</accession>
<evidence type="ECO:0000256" key="5">
    <source>
        <dbReference type="ARBA" id="ARBA00023315"/>
    </source>
</evidence>
<evidence type="ECO:0000256" key="2">
    <source>
        <dbReference type="ARBA" id="ARBA00022556"/>
    </source>
</evidence>
<dbReference type="PIRSF" id="PIRSF000456">
    <property type="entry name" value="UDP-GlcNAc_acltr"/>
    <property type="match status" value="1"/>
</dbReference>
<reference evidence="7" key="1">
    <citation type="submission" date="2018-05" db="EMBL/GenBank/DDBJ databases">
        <authorList>
            <person name="Lanie J.A."/>
            <person name="Ng W.-L."/>
            <person name="Kazmierczak K.M."/>
            <person name="Andrzejewski T.M."/>
            <person name="Davidsen T.M."/>
            <person name="Wayne K.J."/>
            <person name="Tettelin H."/>
            <person name="Glass J.I."/>
            <person name="Rusch D."/>
            <person name="Podicherti R."/>
            <person name="Tsui H.-C.T."/>
            <person name="Winkler M.E."/>
        </authorList>
    </citation>
    <scope>NUCLEOTIDE SEQUENCE</scope>
</reference>
<evidence type="ECO:0000259" key="6">
    <source>
        <dbReference type="Pfam" id="PF13720"/>
    </source>
</evidence>
<feature type="domain" description="UDP N-acetylglucosamine O-acyltransferase C-terminal" evidence="6">
    <location>
        <begin position="174"/>
        <end position="254"/>
    </location>
</feature>
<evidence type="ECO:0000313" key="7">
    <source>
        <dbReference type="EMBL" id="SVB40710.1"/>
    </source>
</evidence>
<dbReference type="InterPro" id="IPR010137">
    <property type="entry name" value="Lipid_A_LpxA"/>
</dbReference>
<dbReference type="AlphaFoldDB" id="A0A382DQH6"/>
<dbReference type="InterPro" id="IPR029098">
    <property type="entry name" value="Acetyltransf_C"/>
</dbReference>
<proteinExistence type="inferred from homology"/>
<dbReference type="Pfam" id="PF00132">
    <property type="entry name" value="Hexapep"/>
    <property type="match status" value="2"/>
</dbReference>
<keyword evidence="3" id="KW-0808">Transferase</keyword>
<dbReference type="InterPro" id="IPR001451">
    <property type="entry name" value="Hexapep"/>
</dbReference>
<keyword evidence="1" id="KW-0444">Lipid biosynthesis</keyword>
<dbReference type="SUPFAM" id="SSF51161">
    <property type="entry name" value="Trimeric LpxA-like enzymes"/>
    <property type="match status" value="1"/>
</dbReference>
<dbReference type="Pfam" id="PF13720">
    <property type="entry name" value="Acetyltransf_11"/>
    <property type="match status" value="1"/>
</dbReference>
<dbReference type="PANTHER" id="PTHR43480:SF1">
    <property type="entry name" value="ACYL-[ACYL-CARRIER-PROTEIN]--UDP-N-ACETYLGLUCOSAMINE O-ACYLTRANSFERASE, MITOCHONDRIAL-RELATED"/>
    <property type="match status" value="1"/>
</dbReference>
<dbReference type="GO" id="GO:0009245">
    <property type="term" value="P:lipid A biosynthetic process"/>
    <property type="evidence" value="ECO:0007669"/>
    <property type="project" value="UniProtKB-KW"/>
</dbReference>